<comment type="catalytic activity">
    <reaction evidence="1">
        <text>4-amino-5-aminomethyl-2-methylpyrimidine + H2O = 4-amino-5-hydroxymethyl-2-methylpyrimidine + NH4(+)</text>
        <dbReference type="Rhea" id="RHEA:31799"/>
        <dbReference type="ChEBI" id="CHEBI:15377"/>
        <dbReference type="ChEBI" id="CHEBI:16892"/>
        <dbReference type="ChEBI" id="CHEBI:28938"/>
        <dbReference type="ChEBI" id="CHEBI:63416"/>
        <dbReference type="EC" id="3.5.99.2"/>
    </reaction>
</comment>
<dbReference type="InterPro" id="IPR016084">
    <property type="entry name" value="Haem_Oase-like_multi-hlx"/>
</dbReference>
<dbReference type="InterPro" id="IPR050967">
    <property type="entry name" value="Thiamine_Salvage_TenA"/>
</dbReference>
<comment type="caution">
    <text evidence="3">The sequence shown here is derived from an EMBL/GenBank/DDBJ whole genome shotgun (WGS) entry which is preliminary data.</text>
</comment>
<organism evidence="3">
    <name type="scientific">Thermorudis sp</name>
    <dbReference type="NCBI Taxonomy" id="1969470"/>
    <lineage>
        <taxon>Bacteria</taxon>
        <taxon>Pseudomonadati</taxon>
        <taxon>Thermomicrobiota</taxon>
        <taxon>Thermomicrobia</taxon>
        <taxon>Thermomicrobia incertae sedis</taxon>
        <taxon>Thermorudis</taxon>
    </lineage>
</organism>
<dbReference type="CDD" id="cd19366">
    <property type="entry name" value="TenA_C_BhTenA-like"/>
    <property type="match status" value="1"/>
</dbReference>
<dbReference type="NCBIfam" id="TIGR04306">
    <property type="entry name" value="salvage_TenA"/>
    <property type="match status" value="1"/>
</dbReference>
<dbReference type="AlphaFoldDB" id="A0A7C2WCU0"/>
<keyword evidence="1" id="KW-0378">Hydrolase</keyword>
<evidence type="ECO:0000259" key="2">
    <source>
        <dbReference type="Pfam" id="PF03070"/>
    </source>
</evidence>
<feature type="domain" description="Thiaminase-2/PQQC" evidence="2">
    <location>
        <begin position="11"/>
        <end position="217"/>
    </location>
</feature>
<dbReference type="SUPFAM" id="SSF48613">
    <property type="entry name" value="Heme oxygenase-like"/>
    <property type="match status" value="1"/>
</dbReference>
<comment type="pathway">
    <text evidence="1">Cofactor biosynthesis; thiamine diphosphate biosynthesis.</text>
</comment>
<comment type="similarity">
    <text evidence="1">Belongs to the TenA family.</text>
</comment>
<accession>A0A7C2WCU0</accession>
<gene>
    <name evidence="3" type="primary">tenA</name>
    <name evidence="3" type="ORF">ENP13_00990</name>
</gene>
<dbReference type="InterPro" id="IPR027574">
    <property type="entry name" value="Thiaminase_II"/>
</dbReference>
<dbReference type="GO" id="GO:0009229">
    <property type="term" value="P:thiamine diphosphate biosynthetic process"/>
    <property type="evidence" value="ECO:0007669"/>
    <property type="project" value="UniProtKB-UniPathway"/>
</dbReference>
<dbReference type="GO" id="GO:0005829">
    <property type="term" value="C:cytosol"/>
    <property type="evidence" value="ECO:0007669"/>
    <property type="project" value="TreeGrafter"/>
</dbReference>
<keyword evidence="1" id="KW-0784">Thiamine biosynthesis</keyword>
<dbReference type="EC" id="3.5.99.2" evidence="1"/>
<dbReference type="InterPro" id="IPR004305">
    <property type="entry name" value="Thiaminase-2/PQQC"/>
</dbReference>
<evidence type="ECO:0000313" key="3">
    <source>
        <dbReference type="EMBL" id="HEX69810.1"/>
    </source>
</evidence>
<protein>
    <recommendedName>
        <fullName evidence="1">Aminopyrimidine aminohydrolase</fullName>
        <ecNumber evidence="1">3.5.99.2</ecNumber>
    </recommendedName>
</protein>
<comment type="catalytic activity">
    <reaction evidence="1">
        <text>thiamine + H2O = 5-(2-hydroxyethyl)-4-methylthiazole + 4-amino-5-hydroxymethyl-2-methylpyrimidine + H(+)</text>
        <dbReference type="Rhea" id="RHEA:17509"/>
        <dbReference type="ChEBI" id="CHEBI:15377"/>
        <dbReference type="ChEBI" id="CHEBI:15378"/>
        <dbReference type="ChEBI" id="CHEBI:16892"/>
        <dbReference type="ChEBI" id="CHEBI:17957"/>
        <dbReference type="ChEBI" id="CHEBI:18385"/>
        <dbReference type="EC" id="3.5.99.2"/>
    </reaction>
</comment>
<dbReference type="GO" id="GO:0050334">
    <property type="term" value="F:thiaminase activity"/>
    <property type="evidence" value="ECO:0007669"/>
    <property type="project" value="UniProtKB-EC"/>
</dbReference>
<evidence type="ECO:0000256" key="1">
    <source>
        <dbReference type="RuleBase" id="RU363093"/>
    </source>
</evidence>
<dbReference type="GO" id="GO:0009228">
    <property type="term" value="P:thiamine biosynthetic process"/>
    <property type="evidence" value="ECO:0007669"/>
    <property type="project" value="UniProtKB-KW"/>
</dbReference>
<sequence length="223" mass="26048">MRQRFTDRLRARVDGIWEAQHQHPFVRGIADGTLDLDRFRFWVRQDYLFLIDYSRVFALGAARAPDLATMTTFAELLLATVKTEMELHRAYAAEFGVGLDELESETKAPTTQGYTDFLLRVALHGEFRELAAALLPCMWGFSEIGQRLAEGPRPKDPRYAKWIDMYASPEFARLAEWCRDLVDRLAEGMPEPTLRRMEEAFITSSRYELRFWEMAWTIERWPA</sequence>
<reference evidence="3" key="1">
    <citation type="journal article" date="2020" name="mSystems">
        <title>Genome- and Community-Level Interaction Insights into Carbon Utilization and Element Cycling Functions of Hydrothermarchaeota in Hydrothermal Sediment.</title>
        <authorList>
            <person name="Zhou Z."/>
            <person name="Liu Y."/>
            <person name="Xu W."/>
            <person name="Pan J."/>
            <person name="Luo Z.H."/>
            <person name="Li M."/>
        </authorList>
    </citation>
    <scope>NUCLEOTIDE SEQUENCE [LARGE SCALE GENOMIC DNA]</scope>
    <source>
        <strain evidence="3">SpSt-192</strain>
    </source>
</reference>
<dbReference type="PANTHER" id="PTHR43198:SF2">
    <property type="entry name" value="SI:CH1073-67J19.1-RELATED"/>
    <property type="match status" value="1"/>
</dbReference>
<dbReference type="Pfam" id="PF03070">
    <property type="entry name" value="TENA_THI-4"/>
    <property type="match status" value="1"/>
</dbReference>
<comment type="function">
    <text evidence="1">Catalyzes an amino-pyrimidine hydrolysis reaction at the C5' of the pyrimidine moiety of thiamine compounds, a reaction that is part of a thiamine salvage pathway.</text>
</comment>
<dbReference type="PANTHER" id="PTHR43198">
    <property type="entry name" value="BIFUNCTIONAL TH2 PROTEIN"/>
    <property type="match status" value="1"/>
</dbReference>
<dbReference type="Gene3D" id="1.20.910.10">
    <property type="entry name" value="Heme oxygenase-like"/>
    <property type="match status" value="1"/>
</dbReference>
<name>A0A7C2WCU0_9BACT</name>
<dbReference type="EMBL" id="DSID01000080">
    <property type="protein sequence ID" value="HEX69810.1"/>
    <property type="molecule type" value="Genomic_DNA"/>
</dbReference>
<proteinExistence type="inferred from homology"/>
<dbReference type="UniPathway" id="UPA00060"/>